<accession>A0ABS0L0E4</accession>
<dbReference type="RefSeq" id="WP_196954603.1">
    <property type="nucleotide sequence ID" value="NZ_JADWYK010000004.1"/>
</dbReference>
<keyword evidence="3" id="KW-1185">Reference proteome</keyword>
<keyword evidence="1" id="KW-0812">Transmembrane</keyword>
<feature type="transmembrane region" description="Helical" evidence="1">
    <location>
        <begin position="7"/>
        <end position="27"/>
    </location>
</feature>
<organism evidence="2 3">
    <name type="scientific">Hymenobacter guriensis</name>
    <dbReference type="NCBI Taxonomy" id="2793065"/>
    <lineage>
        <taxon>Bacteria</taxon>
        <taxon>Pseudomonadati</taxon>
        <taxon>Bacteroidota</taxon>
        <taxon>Cytophagia</taxon>
        <taxon>Cytophagales</taxon>
        <taxon>Hymenobacteraceae</taxon>
        <taxon>Hymenobacter</taxon>
    </lineage>
</organism>
<dbReference type="Proteomes" id="UP000601099">
    <property type="component" value="Unassembled WGS sequence"/>
</dbReference>
<feature type="transmembrane region" description="Helical" evidence="1">
    <location>
        <begin position="73"/>
        <end position="106"/>
    </location>
</feature>
<evidence type="ECO:0000313" key="2">
    <source>
        <dbReference type="EMBL" id="MBG8553580.1"/>
    </source>
</evidence>
<feature type="transmembrane region" description="Helical" evidence="1">
    <location>
        <begin position="33"/>
        <end position="52"/>
    </location>
</feature>
<sequence length="115" mass="12486">MKLKHPIRDLILVILACGGIYVFIFIVMGNRDIAGGVLLSWMPQLAALMWAVSSRSNGKTINYGQNVLKVGCFVTIGFTAGLALFFLVSPLGLAIFLPTVIGYLVVQHINPTTHK</sequence>
<dbReference type="EMBL" id="JADWYK010000004">
    <property type="protein sequence ID" value="MBG8553580.1"/>
    <property type="molecule type" value="Genomic_DNA"/>
</dbReference>
<protein>
    <submittedName>
        <fullName evidence="2">Uncharacterized protein</fullName>
    </submittedName>
</protein>
<comment type="caution">
    <text evidence="2">The sequence shown here is derived from an EMBL/GenBank/DDBJ whole genome shotgun (WGS) entry which is preliminary data.</text>
</comment>
<keyword evidence="1" id="KW-0472">Membrane</keyword>
<reference evidence="2 3" key="1">
    <citation type="submission" date="2020-11" db="EMBL/GenBank/DDBJ databases">
        <title>Hymenobacter sp.</title>
        <authorList>
            <person name="Kim M.K."/>
        </authorList>
    </citation>
    <scope>NUCLEOTIDE SEQUENCE [LARGE SCALE GENOMIC DNA]</scope>
    <source>
        <strain evidence="2 3">BT594</strain>
    </source>
</reference>
<proteinExistence type="predicted"/>
<evidence type="ECO:0000313" key="3">
    <source>
        <dbReference type="Proteomes" id="UP000601099"/>
    </source>
</evidence>
<gene>
    <name evidence="2" type="ORF">I5L79_08480</name>
</gene>
<evidence type="ECO:0000256" key="1">
    <source>
        <dbReference type="SAM" id="Phobius"/>
    </source>
</evidence>
<keyword evidence="1" id="KW-1133">Transmembrane helix</keyword>
<name>A0ABS0L0E4_9BACT</name>